<organism evidence="11 12">
    <name type="scientific">Cyanidioschyzon merolae (strain NIES-3377 / 10D)</name>
    <name type="common">Unicellular red alga</name>
    <dbReference type="NCBI Taxonomy" id="280699"/>
    <lineage>
        <taxon>Eukaryota</taxon>
        <taxon>Rhodophyta</taxon>
        <taxon>Bangiophyceae</taxon>
        <taxon>Cyanidiales</taxon>
        <taxon>Cyanidiaceae</taxon>
        <taxon>Cyanidioschyzon</taxon>
    </lineage>
</organism>
<keyword evidence="4 10" id="KW-0328">Glycosyltransferase</keyword>
<evidence type="ECO:0000256" key="3">
    <source>
        <dbReference type="ARBA" id="ARBA00007063"/>
    </source>
</evidence>
<dbReference type="Pfam" id="PF03901">
    <property type="entry name" value="Glyco_transf_22"/>
    <property type="match status" value="1"/>
</dbReference>
<dbReference type="GO" id="GO:0006487">
    <property type="term" value="P:protein N-linked glycosylation"/>
    <property type="evidence" value="ECO:0007669"/>
    <property type="project" value="TreeGrafter"/>
</dbReference>
<keyword evidence="8 10" id="KW-1133">Transmembrane helix</keyword>
<dbReference type="GO" id="GO:0000026">
    <property type="term" value="F:alpha-1,2-mannosyltransferase activity"/>
    <property type="evidence" value="ECO:0007669"/>
    <property type="project" value="TreeGrafter"/>
</dbReference>
<dbReference type="eggNOG" id="KOG2515">
    <property type="taxonomic scope" value="Eukaryota"/>
</dbReference>
<feature type="transmembrane region" description="Helical" evidence="10">
    <location>
        <begin position="342"/>
        <end position="361"/>
    </location>
</feature>
<proteinExistence type="inferred from homology"/>
<feature type="transmembrane region" description="Helical" evidence="10">
    <location>
        <begin position="367"/>
        <end position="387"/>
    </location>
</feature>
<evidence type="ECO:0000256" key="9">
    <source>
        <dbReference type="ARBA" id="ARBA00023136"/>
    </source>
</evidence>
<evidence type="ECO:0000313" key="11">
    <source>
        <dbReference type="EMBL" id="BAM82065.1"/>
    </source>
</evidence>
<reference evidence="11 12" key="1">
    <citation type="journal article" date="2004" name="Nature">
        <title>Genome sequence of the ultrasmall unicellular red alga Cyanidioschyzon merolae 10D.</title>
        <authorList>
            <person name="Matsuzaki M."/>
            <person name="Misumi O."/>
            <person name="Shin-i T."/>
            <person name="Maruyama S."/>
            <person name="Takahara M."/>
            <person name="Miyagishima S."/>
            <person name="Mori T."/>
            <person name="Nishida K."/>
            <person name="Yagisawa F."/>
            <person name="Nishida K."/>
            <person name="Yoshida Y."/>
            <person name="Nishimura Y."/>
            <person name="Nakao S."/>
            <person name="Kobayashi T."/>
            <person name="Momoyama Y."/>
            <person name="Higashiyama T."/>
            <person name="Minoda A."/>
            <person name="Sano M."/>
            <person name="Nomoto H."/>
            <person name="Oishi K."/>
            <person name="Hayashi H."/>
            <person name="Ohta F."/>
            <person name="Nishizaka S."/>
            <person name="Haga S."/>
            <person name="Miura S."/>
            <person name="Morishita T."/>
            <person name="Kabeya Y."/>
            <person name="Terasawa K."/>
            <person name="Suzuki Y."/>
            <person name="Ishii Y."/>
            <person name="Asakawa S."/>
            <person name="Takano H."/>
            <person name="Ohta N."/>
            <person name="Kuroiwa H."/>
            <person name="Tanaka K."/>
            <person name="Shimizu N."/>
            <person name="Sugano S."/>
            <person name="Sato N."/>
            <person name="Nozaki H."/>
            <person name="Ogasawara N."/>
            <person name="Kohara Y."/>
            <person name="Kuroiwa T."/>
        </authorList>
    </citation>
    <scope>NUCLEOTIDE SEQUENCE [LARGE SCALE GENOMIC DNA]</scope>
    <source>
        <strain evidence="11 12">10D</strain>
    </source>
</reference>
<feature type="transmembrane region" description="Helical" evidence="10">
    <location>
        <begin position="43"/>
        <end position="62"/>
    </location>
</feature>
<dbReference type="EMBL" id="AP006499">
    <property type="protein sequence ID" value="BAM82065.1"/>
    <property type="molecule type" value="Genomic_DNA"/>
</dbReference>
<feature type="transmembrane region" description="Helical" evidence="10">
    <location>
        <begin position="204"/>
        <end position="227"/>
    </location>
</feature>
<evidence type="ECO:0000256" key="2">
    <source>
        <dbReference type="ARBA" id="ARBA00004922"/>
    </source>
</evidence>
<keyword evidence="7 10" id="KW-0256">Endoplasmic reticulum</keyword>
<evidence type="ECO:0000256" key="5">
    <source>
        <dbReference type="ARBA" id="ARBA00022679"/>
    </source>
</evidence>
<evidence type="ECO:0000256" key="8">
    <source>
        <dbReference type="ARBA" id="ARBA00022989"/>
    </source>
</evidence>
<dbReference type="OrthoDB" id="497541at2759"/>
<dbReference type="OMA" id="PRDMHAK"/>
<accession>M1V6C1</accession>
<dbReference type="HOGENOM" id="CLU_018152_0_0_1"/>
<feature type="transmembrane region" description="Helical" evidence="10">
    <location>
        <begin position="239"/>
        <end position="261"/>
    </location>
</feature>
<evidence type="ECO:0000256" key="4">
    <source>
        <dbReference type="ARBA" id="ARBA00022676"/>
    </source>
</evidence>
<comment type="pathway">
    <text evidence="2">Protein modification; protein glycosylation.</text>
</comment>
<feature type="transmembrane region" description="Helical" evidence="10">
    <location>
        <begin position="301"/>
        <end position="322"/>
    </location>
</feature>
<reference evidence="11 12" key="2">
    <citation type="journal article" date="2007" name="BMC Biol.">
        <title>A 100%-complete sequence reveals unusually simple genomic features in the hot-spring red alga Cyanidioschyzon merolae.</title>
        <authorList>
            <person name="Nozaki H."/>
            <person name="Takano H."/>
            <person name="Misumi O."/>
            <person name="Terasawa K."/>
            <person name="Matsuzaki M."/>
            <person name="Maruyama S."/>
            <person name="Nishida K."/>
            <person name="Yagisawa F."/>
            <person name="Yoshida Y."/>
            <person name="Fujiwara T."/>
            <person name="Takio S."/>
            <person name="Tamura K."/>
            <person name="Chung S.J."/>
            <person name="Nakamura S."/>
            <person name="Kuroiwa H."/>
            <person name="Tanaka K."/>
            <person name="Sato N."/>
            <person name="Kuroiwa T."/>
        </authorList>
    </citation>
    <scope>NUCLEOTIDE SEQUENCE [LARGE SCALE GENOMIC DNA]</scope>
    <source>
        <strain evidence="11 12">10D</strain>
    </source>
</reference>
<dbReference type="KEGG" id="cme:CYME_CMQ162C"/>
<evidence type="ECO:0000256" key="1">
    <source>
        <dbReference type="ARBA" id="ARBA00004477"/>
    </source>
</evidence>
<dbReference type="InterPro" id="IPR005599">
    <property type="entry name" value="GPI_mannosylTrfase"/>
</dbReference>
<sequence>MRRAFRRRAPENLGIGNVVATTHHLKDSSHQAGIRSRQRCARLLLIAMLLVVRIGAAELAVITDCDEVFNYWEPLHFLLYGSGLQTWEYSPEYALRSYLYLLLFKIPVLWWRWIGRGLGSEKTAAFQIIRIVNAGSCFVAEVSLAFSMDQLYQASNTGNWYLLLSAMSAGMFYASPSVLPSSFTMIQFMFAYASWLSGKQLVSMMLVANAVLVGWPFVGLLGIPLLLPVERRLPPGRFVVLAGVYAASTLAVMTLVDSAYYGRIVVAPMRLVLYNVFPNKDRGPEVFGTEPWSYYIKNSNLNFPLLFAFAVWYAAVQLLHVLRLLGKRTGFASSADWRLCKVEALVFGAFLSWLAVFSAQAHKEERFLYPIYPLVCWGAARCTVVWRSFERGTRRIGRFLMRALLVLGVVASWSRIIGQQRFYAAPFKVFRHLAKMHCAQSACTLCMGDEWHHFPSSFFLPGNTTLRFVRMNASSLLPKPFVSTNIVPEGMNDRNAPVYDDRFVASIAEECDFFAGLVNDVKAPPAMFRNWTLLATATFLDRNQARGLCRAFYIPGCSMRLPTRSFVVLTKAPRETS</sequence>
<feature type="transmembrane region" description="Helical" evidence="10">
    <location>
        <begin position="97"/>
        <end position="115"/>
    </location>
</feature>
<keyword evidence="9 10" id="KW-0472">Membrane</keyword>
<feature type="transmembrane region" description="Helical" evidence="10">
    <location>
        <begin position="399"/>
        <end position="418"/>
    </location>
</feature>
<evidence type="ECO:0000313" key="12">
    <source>
        <dbReference type="Proteomes" id="UP000007014"/>
    </source>
</evidence>
<keyword evidence="6 10" id="KW-0812">Transmembrane</keyword>
<dbReference type="UniPathway" id="UPA00378"/>
<dbReference type="Proteomes" id="UP000007014">
    <property type="component" value="Chromosome 17"/>
</dbReference>
<comment type="subcellular location">
    <subcellularLocation>
        <location evidence="1 10">Endoplasmic reticulum membrane</location>
        <topology evidence="1 10">Multi-pass membrane protein</topology>
    </subcellularLocation>
</comment>
<gene>
    <name evidence="11" type="ORF">CYME_CMQ162C</name>
</gene>
<evidence type="ECO:0000256" key="7">
    <source>
        <dbReference type="ARBA" id="ARBA00022824"/>
    </source>
</evidence>
<dbReference type="AlphaFoldDB" id="M1V6C1"/>
<dbReference type="Gramene" id="CMQ162CT">
    <property type="protein sequence ID" value="CMQ162CT"/>
    <property type="gene ID" value="CMQ162C"/>
</dbReference>
<dbReference type="STRING" id="280699.M1V6C1"/>
<feature type="transmembrane region" description="Helical" evidence="10">
    <location>
        <begin position="158"/>
        <end position="175"/>
    </location>
</feature>
<name>M1V6C1_CYAM1</name>
<protein>
    <recommendedName>
        <fullName evidence="10">Mannosyltransferase</fullName>
        <ecNumber evidence="10">2.4.1.-</ecNumber>
    </recommendedName>
</protein>
<keyword evidence="12" id="KW-1185">Reference proteome</keyword>
<dbReference type="GeneID" id="16996623"/>
<dbReference type="GO" id="GO:0005789">
    <property type="term" value="C:endoplasmic reticulum membrane"/>
    <property type="evidence" value="ECO:0007669"/>
    <property type="project" value="UniProtKB-SubCell"/>
</dbReference>
<dbReference type="RefSeq" id="XP_005538101.1">
    <property type="nucleotide sequence ID" value="XM_005538044.1"/>
</dbReference>
<comment type="similarity">
    <text evidence="3 10">Belongs to the glycosyltransferase 22 family.</text>
</comment>
<keyword evidence="5" id="KW-0808">Transferase</keyword>
<evidence type="ECO:0000256" key="6">
    <source>
        <dbReference type="ARBA" id="ARBA00022692"/>
    </source>
</evidence>
<dbReference type="PANTHER" id="PTHR22760">
    <property type="entry name" value="GLYCOSYLTRANSFERASE"/>
    <property type="match status" value="1"/>
</dbReference>
<dbReference type="EC" id="2.4.1.-" evidence="10"/>
<evidence type="ECO:0000256" key="10">
    <source>
        <dbReference type="RuleBase" id="RU363075"/>
    </source>
</evidence>
<dbReference type="PANTHER" id="PTHR22760:SF2">
    <property type="entry name" value="ALPHA-1,2-MANNOSYLTRANSFERASE ALG9"/>
    <property type="match status" value="1"/>
</dbReference>